<organism evidence="2 3">
    <name type="scientific">Streptococcus acidominimus</name>
    <dbReference type="NCBI Taxonomy" id="1326"/>
    <lineage>
        <taxon>Bacteria</taxon>
        <taxon>Bacillati</taxon>
        <taxon>Bacillota</taxon>
        <taxon>Bacilli</taxon>
        <taxon>Lactobacillales</taxon>
        <taxon>Streptococcaceae</taxon>
        <taxon>Streptococcus</taxon>
    </lineage>
</organism>
<proteinExistence type="predicted"/>
<dbReference type="Pfam" id="PF13384">
    <property type="entry name" value="HTH_23"/>
    <property type="match status" value="1"/>
</dbReference>
<dbReference type="InterPro" id="IPR025959">
    <property type="entry name" value="Winged_HTH_dom"/>
</dbReference>
<accession>A0A380IEI8</accession>
<gene>
    <name evidence="2" type="ORF">NCTC12957_01075</name>
</gene>
<dbReference type="InterPro" id="IPR009057">
    <property type="entry name" value="Homeodomain-like_sf"/>
</dbReference>
<evidence type="ECO:0000259" key="1">
    <source>
        <dbReference type="Pfam" id="PF13592"/>
    </source>
</evidence>
<feature type="domain" description="Winged helix-turn helix" evidence="1">
    <location>
        <begin position="142"/>
        <end position="198"/>
    </location>
</feature>
<dbReference type="Gene3D" id="1.10.10.10">
    <property type="entry name" value="Winged helix-like DNA-binding domain superfamily/Winged helix DNA-binding domain"/>
    <property type="match status" value="1"/>
</dbReference>
<dbReference type="EMBL" id="UHEN01000001">
    <property type="protein sequence ID" value="SUN07240.1"/>
    <property type="molecule type" value="Genomic_DNA"/>
</dbReference>
<protein>
    <submittedName>
        <fullName evidence="2">Transposase, ISSpnII</fullName>
    </submittedName>
</protein>
<dbReference type="SUPFAM" id="SSF46689">
    <property type="entry name" value="Homeodomain-like"/>
    <property type="match status" value="1"/>
</dbReference>
<evidence type="ECO:0000313" key="2">
    <source>
        <dbReference type="EMBL" id="SUN07240.1"/>
    </source>
</evidence>
<evidence type="ECO:0000313" key="3">
    <source>
        <dbReference type="Proteomes" id="UP000255213"/>
    </source>
</evidence>
<dbReference type="AlphaFoldDB" id="A0A380IEI8"/>
<sequence>MSDILREGAEVEKQPSLFFSFLTIFQLFILNKNQNLNYNNDMNFTQDHIRELRTALKDKSLTAYHKRLQAVYLRSQKMTYKAISDLIGLSHDTIWRLVKKYEQEGLSTLIQDTRGGRHRSYLTYEEEKAFLREQFDRSALGQFVTISEMHEAYQTKIGKATTREGFYALLKRHGWRKVTPRPEHPKKADAKTILASKNKIYCQEVEKAL</sequence>
<dbReference type="Proteomes" id="UP000255213">
    <property type="component" value="Unassembled WGS sequence"/>
</dbReference>
<dbReference type="InterPro" id="IPR036388">
    <property type="entry name" value="WH-like_DNA-bd_sf"/>
</dbReference>
<name>A0A380IEI8_STRAI</name>
<dbReference type="Pfam" id="PF13592">
    <property type="entry name" value="HTH_33"/>
    <property type="match status" value="1"/>
</dbReference>
<reference evidence="2 3" key="1">
    <citation type="submission" date="2018-06" db="EMBL/GenBank/DDBJ databases">
        <authorList>
            <consortium name="Pathogen Informatics"/>
            <person name="Doyle S."/>
        </authorList>
    </citation>
    <scope>NUCLEOTIDE SEQUENCE [LARGE SCALE GENOMIC DNA]</scope>
    <source>
        <strain evidence="2 3">NCTC12957</strain>
    </source>
</reference>